<dbReference type="InterPro" id="IPR011051">
    <property type="entry name" value="RmlC_Cupin_sf"/>
</dbReference>
<organism evidence="1 2">
    <name type="scientific">Planktotalea frisia</name>
    <dbReference type="NCBI Taxonomy" id="696762"/>
    <lineage>
        <taxon>Bacteria</taxon>
        <taxon>Pseudomonadati</taxon>
        <taxon>Pseudomonadota</taxon>
        <taxon>Alphaproteobacteria</taxon>
        <taxon>Rhodobacterales</taxon>
        <taxon>Paracoccaceae</taxon>
        <taxon>Planktotalea</taxon>
    </lineage>
</organism>
<dbReference type="InterPro" id="IPR014710">
    <property type="entry name" value="RmlC-like_jellyroll"/>
</dbReference>
<protein>
    <recommendedName>
        <fullName evidence="3">Cupin domain protein</fullName>
    </recommendedName>
</protein>
<comment type="caution">
    <text evidence="1">The sequence shown here is derived from an EMBL/GenBank/DDBJ whole genome shotgun (WGS) entry which is preliminary data.</text>
</comment>
<dbReference type="Gene3D" id="2.60.120.10">
    <property type="entry name" value="Jelly Rolls"/>
    <property type="match status" value="1"/>
</dbReference>
<dbReference type="Proteomes" id="UP000184514">
    <property type="component" value="Unassembled WGS sequence"/>
</dbReference>
<evidence type="ECO:0008006" key="3">
    <source>
        <dbReference type="Google" id="ProtNLM"/>
    </source>
</evidence>
<dbReference type="EMBL" id="MLCB01000183">
    <property type="protein sequence ID" value="OJI92425.1"/>
    <property type="molecule type" value="Genomic_DNA"/>
</dbReference>
<reference evidence="1 2" key="1">
    <citation type="submission" date="2016-10" db="EMBL/GenBank/DDBJ databases">
        <title>Genome sequence of Planktotalea frisia SH6-1.</title>
        <authorList>
            <person name="Poehlein A."/>
            <person name="Bakenhus I."/>
            <person name="Voget S."/>
            <person name="Brinkhoff T."/>
            <person name="Simon M."/>
        </authorList>
    </citation>
    <scope>NUCLEOTIDE SEQUENCE [LARGE SCALE GENOMIC DNA]</scope>
    <source>
        <strain evidence="1 2">SH6-1</strain>
    </source>
</reference>
<dbReference type="AlphaFoldDB" id="A0A1L9NT02"/>
<dbReference type="RefSeq" id="WP_072631846.1">
    <property type="nucleotide sequence ID" value="NZ_JABBAN010000244.1"/>
</dbReference>
<name>A0A1L9NT02_9RHOB</name>
<keyword evidence="2" id="KW-1185">Reference proteome</keyword>
<evidence type="ECO:0000313" key="2">
    <source>
        <dbReference type="Proteomes" id="UP000184514"/>
    </source>
</evidence>
<sequence>MSEHGPHHIETNPDPAAFADWPDGLYEEMLKSHDNGCVGSVLVSETDRVRVWHLHLPAGARCAFHRHVNPYFWSVLSAGKARNYFSSGEVTDAEYTVGETKHFHYGAGDYMMHSLENTGDTDLAFTTVEFMDGTNPALDIPDEVRLATQAG</sequence>
<gene>
    <name evidence="1" type="ORF">PFRI_33400</name>
</gene>
<proteinExistence type="predicted"/>
<dbReference type="SUPFAM" id="SSF51182">
    <property type="entry name" value="RmlC-like cupins"/>
    <property type="match status" value="1"/>
</dbReference>
<accession>A0A1L9NT02</accession>
<evidence type="ECO:0000313" key="1">
    <source>
        <dbReference type="EMBL" id="OJI92425.1"/>
    </source>
</evidence>
<dbReference type="STRING" id="696762.PFRI_33400"/>